<proteinExistence type="predicted"/>
<sequence>MANTYTQLHIHLIFVTKYRNASITDKFEKRLYEYLIAIIQNHNHKVLAINGMPDHIHILLGFRANQSISELVQLVKSSSSKWINDEKLTNTKFAWQEGFGVFSYSKSDVEKVIKYIKNQKTHHSKTSFKDEYLKILQNTGVDFDPKYIFHKPQ</sequence>
<dbReference type="PANTHER" id="PTHR33360">
    <property type="entry name" value="TRANSPOSASE FOR INSERTION SEQUENCE ELEMENT IS200"/>
    <property type="match status" value="1"/>
</dbReference>
<dbReference type="GO" id="GO:0004803">
    <property type="term" value="F:transposase activity"/>
    <property type="evidence" value="ECO:0007669"/>
    <property type="project" value="InterPro"/>
</dbReference>
<organism evidence="2 3">
    <name type="scientific">Algoriphagus iocasae</name>
    <dbReference type="NCBI Taxonomy" id="1836499"/>
    <lineage>
        <taxon>Bacteria</taxon>
        <taxon>Pseudomonadati</taxon>
        <taxon>Bacteroidota</taxon>
        <taxon>Cytophagia</taxon>
        <taxon>Cytophagales</taxon>
        <taxon>Cyclobacteriaceae</taxon>
        <taxon>Algoriphagus</taxon>
    </lineage>
</organism>
<dbReference type="AlphaFoldDB" id="A0A841MRJ8"/>
<protein>
    <submittedName>
        <fullName evidence="2">REP element-mobilizing transposase RayT</fullName>
    </submittedName>
</protein>
<dbReference type="Gene3D" id="3.30.70.1290">
    <property type="entry name" value="Transposase IS200-like"/>
    <property type="match status" value="1"/>
</dbReference>
<comment type="caution">
    <text evidence="2">The sequence shown here is derived from an EMBL/GenBank/DDBJ whole genome shotgun (WGS) entry which is preliminary data.</text>
</comment>
<dbReference type="NCBIfam" id="NF033573">
    <property type="entry name" value="transpos_IS200"/>
    <property type="match status" value="1"/>
</dbReference>
<dbReference type="SUPFAM" id="SSF143422">
    <property type="entry name" value="Transposase IS200-like"/>
    <property type="match status" value="1"/>
</dbReference>
<dbReference type="Proteomes" id="UP000588604">
    <property type="component" value="Unassembled WGS sequence"/>
</dbReference>
<dbReference type="GO" id="GO:0003677">
    <property type="term" value="F:DNA binding"/>
    <property type="evidence" value="ECO:0007669"/>
    <property type="project" value="InterPro"/>
</dbReference>
<evidence type="ECO:0000259" key="1">
    <source>
        <dbReference type="SMART" id="SM01321"/>
    </source>
</evidence>
<dbReference type="InterPro" id="IPR002686">
    <property type="entry name" value="Transposase_17"/>
</dbReference>
<accession>A0A841MRJ8</accession>
<dbReference type="RefSeq" id="WP_184497118.1">
    <property type="nucleotide sequence ID" value="NZ_JACIJO010000003.1"/>
</dbReference>
<gene>
    <name evidence="2" type="ORF">FHS59_003922</name>
</gene>
<dbReference type="PANTHER" id="PTHR33360:SF2">
    <property type="entry name" value="TRANSPOSASE FOR INSERTION SEQUENCE ELEMENT IS200"/>
    <property type="match status" value="1"/>
</dbReference>
<feature type="domain" description="Transposase IS200-like" evidence="1">
    <location>
        <begin position="5"/>
        <end position="119"/>
    </location>
</feature>
<dbReference type="SMART" id="SM01321">
    <property type="entry name" value="Y1_Tnp"/>
    <property type="match status" value="1"/>
</dbReference>
<dbReference type="GO" id="GO:0006313">
    <property type="term" value="P:DNA transposition"/>
    <property type="evidence" value="ECO:0007669"/>
    <property type="project" value="InterPro"/>
</dbReference>
<dbReference type="EMBL" id="JACIJO010000003">
    <property type="protein sequence ID" value="MBB6328279.1"/>
    <property type="molecule type" value="Genomic_DNA"/>
</dbReference>
<dbReference type="InterPro" id="IPR036515">
    <property type="entry name" value="Transposase_17_sf"/>
</dbReference>
<dbReference type="Pfam" id="PF01797">
    <property type="entry name" value="Y1_Tnp"/>
    <property type="match status" value="1"/>
</dbReference>
<keyword evidence="3" id="KW-1185">Reference proteome</keyword>
<reference evidence="2 3" key="1">
    <citation type="submission" date="2020-08" db="EMBL/GenBank/DDBJ databases">
        <title>Genomic Encyclopedia of Type Strains, Phase IV (KMG-IV): sequencing the most valuable type-strain genomes for metagenomic binning, comparative biology and taxonomic classification.</title>
        <authorList>
            <person name="Goeker M."/>
        </authorList>
    </citation>
    <scope>NUCLEOTIDE SEQUENCE [LARGE SCALE GENOMIC DNA]</scope>
    <source>
        <strain evidence="2 3">DSM 102044</strain>
    </source>
</reference>
<evidence type="ECO:0000313" key="3">
    <source>
        <dbReference type="Proteomes" id="UP000588604"/>
    </source>
</evidence>
<name>A0A841MRJ8_9BACT</name>
<evidence type="ECO:0000313" key="2">
    <source>
        <dbReference type="EMBL" id="MBB6328279.1"/>
    </source>
</evidence>